<comment type="catalytic activity">
    <reaction evidence="10 11">
        <text>L-glutamyl-tRNA(Gln) + L-glutamine + ATP + H2O = L-glutaminyl-tRNA(Gln) + L-glutamate + ADP + phosphate + H(+)</text>
        <dbReference type="Rhea" id="RHEA:17521"/>
        <dbReference type="Rhea" id="RHEA-COMP:9681"/>
        <dbReference type="Rhea" id="RHEA-COMP:9684"/>
        <dbReference type="ChEBI" id="CHEBI:15377"/>
        <dbReference type="ChEBI" id="CHEBI:15378"/>
        <dbReference type="ChEBI" id="CHEBI:29985"/>
        <dbReference type="ChEBI" id="CHEBI:30616"/>
        <dbReference type="ChEBI" id="CHEBI:43474"/>
        <dbReference type="ChEBI" id="CHEBI:58359"/>
        <dbReference type="ChEBI" id="CHEBI:78520"/>
        <dbReference type="ChEBI" id="CHEBI:78521"/>
        <dbReference type="ChEBI" id="CHEBI:456216"/>
    </reaction>
</comment>
<evidence type="ECO:0000259" key="12">
    <source>
        <dbReference type="SMART" id="SM00845"/>
    </source>
</evidence>
<comment type="subunit">
    <text evidence="2 11">Heterotrimer of A, B and C subunits.</text>
</comment>
<dbReference type="Pfam" id="PF02934">
    <property type="entry name" value="GatB_N"/>
    <property type="match status" value="1"/>
</dbReference>
<dbReference type="Gene3D" id="1.10.150.380">
    <property type="entry name" value="GatB domain, N-terminal subdomain"/>
    <property type="match status" value="1"/>
</dbReference>
<dbReference type="HAMAP" id="MF_00121">
    <property type="entry name" value="GatB"/>
    <property type="match status" value="1"/>
</dbReference>
<dbReference type="InterPro" id="IPR014746">
    <property type="entry name" value="Gln_synth/guanido_kin_cat_dom"/>
</dbReference>
<evidence type="ECO:0000256" key="7">
    <source>
        <dbReference type="ARBA" id="ARBA00022917"/>
    </source>
</evidence>
<evidence type="ECO:0000256" key="11">
    <source>
        <dbReference type="HAMAP-Rule" id="MF_00121"/>
    </source>
</evidence>
<sequence length="497" mass="56174">MLPVRCWNGLHACTVNYKKRINDMDFETVIGLEIHAQLKTESKIFCGCSTRFGEPPNTQTCPTCLGLPGTLPVLNRRVVDFAIRVGLATNAEIKAVSQFARKNYFYPDLPKGYQTSQFDKPIIERGSVEIEVEGEKKTVGITRIHMEEDAGKLIHDEREPYSYVDLNRTGTPLLEIVSEPDMRSPEEAVAYLKKIHAILRYLDVCDGNMQEGSFRCDANISLRPRGERAFGTRTELKNMNSFRNVQAALEFEVRRQRDILLEGDKVIQETLLWNPDTGRTEPMRGKEDAHDYRYFPCPDLVPVVIAPEWVQAVRQSMPELPDERRTRFMTQFTLNEVDASLLIEDKDLADYYEKTVARCGNAKRAANWIMTELLRELKGGSVASCKVTADQLGDLLLLIESGTISGKIAKSVFTEMMARGGDAKQIVTEQNLVQVSDEDELLTVIRTILQEHTGQVEEYRGGKQKVFGFFVGQVMRQTKGKANPQLVNEILARELSG</sequence>
<dbReference type="InterPro" id="IPR042114">
    <property type="entry name" value="GatB_C_1"/>
</dbReference>
<gene>
    <name evidence="11 13" type="primary">gatB</name>
    <name evidence="13" type="ORF">DPPLL_34650</name>
</gene>
<evidence type="ECO:0000256" key="2">
    <source>
        <dbReference type="ARBA" id="ARBA00011123"/>
    </source>
</evidence>
<dbReference type="SUPFAM" id="SSF89095">
    <property type="entry name" value="GatB/YqeY motif"/>
    <property type="match status" value="1"/>
</dbReference>
<evidence type="ECO:0000256" key="10">
    <source>
        <dbReference type="ARBA" id="ARBA00047913"/>
    </source>
</evidence>
<dbReference type="InterPro" id="IPR017959">
    <property type="entry name" value="Asn/Gln-tRNA_amidoTrfase_suB/E"/>
</dbReference>
<comment type="function">
    <text evidence="8 11">Allows the formation of correctly charged Asn-tRNA(Asn) or Gln-tRNA(Gln) through the transamidation of misacylated Asp-tRNA(Asn) or Glu-tRNA(Gln) in organisms which lack either or both of asparaginyl-tRNA or glutaminyl-tRNA synthetases. The reaction takes place in the presence of glutamine and ATP through an activated phospho-Asp-tRNA(Asn) or phospho-Glu-tRNA(Gln).</text>
</comment>
<evidence type="ECO:0000256" key="4">
    <source>
        <dbReference type="ARBA" id="ARBA00022598"/>
    </source>
</evidence>
<keyword evidence="5 11" id="KW-0547">Nucleotide-binding</keyword>
<keyword evidence="6 11" id="KW-0067">ATP-binding</keyword>
<evidence type="ECO:0000256" key="9">
    <source>
        <dbReference type="ARBA" id="ARBA00047380"/>
    </source>
</evidence>
<dbReference type="Pfam" id="PF02637">
    <property type="entry name" value="GatB_Yqey"/>
    <property type="match status" value="1"/>
</dbReference>
<dbReference type="InterPro" id="IPR017958">
    <property type="entry name" value="Gln-tRNA_amidoTrfase_suB_CS"/>
</dbReference>
<evidence type="ECO:0000256" key="1">
    <source>
        <dbReference type="ARBA" id="ARBA00005306"/>
    </source>
</evidence>
<accession>A0ABM7WDS4</accession>
<organism evidence="13 14">
    <name type="scientific">Desulfofustis limnaeus</name>
    <dbReference type="NCBI Taxonomy" id="2740163"/>
    <lineage>
        <taxon>Bacteria</taxon>
        <taxon>Pseudomonadati</taxon>
        <taxon>Thermodesulfobacteriota</taxon>
        <taxon>Desulfobulbia</taxon>
        <taxon>Desulfobulbales</taxon>
        <taxon>Desulfocapsaceae</taxon>
        <taxon>Desulfofustis</taxon>
    </lineage>
</organism>
<evidence type="ECO:0000256" key="8">
    <source>
        <dbReference type="ARBA" id="ARBA00024799"/>
    </source>
</evidence>
<dbReference type="PROSITE" id="PS01234">
    <property type="entry name" value="GATB"/>
    <property type="match status" value="1"/>
</dbReference>
<proteinExistence type="inferred from homology"/>
<evidence type="ECO:0000313" key="13">
    <source>
        <dbReference type="EMBL" id="BDD89100.1"/>
    </source>
</evidence>
<comment type="similarity">
    <text evidence="1 11">Belongs to the GatB/GatE family. GatB subfamily.</text>
</comment>
<dbReference type="NCBIfam" id="NF004012">
    <property type="entry name" value="PRK05477.1-2"/>
    <property type="match status" value="1"/>
</dbReference>
<dbReference type="EC" id="6.3.5.-" evidence="11"/>
<keyword evidence="4 11" id="KW-0436">Ligase</keyword>
<evidence type="ECO:0000256" key="5">
    <source>
        <dbReference type="ARBA" id="ARBA00022741"/>
    </source>
</evidence>
<comment type="catalytic activity">
    <reaction evidence="9 11">
        <text>L-aspartyl-tRNA(Asn) + L-glutamine + ATP + H2O = L-asparaginyl-tRNA(Asn) + L-glutamate + ADP + phosphate + 2 H(+)</text>
        <dbReference type="Rhea" id="RHEA:14513"/>
        <dbReference type="Rhea" id="RHEA-COMP:9674"/>
        <dbReference type="Rhea" id="RHEA-COMP:9677"/>
        <dbReference type="ChEBI" id="CHEBI:15377"/>
        <dbReference type="ChEBI" id="CHEBI:15378"/>
        <dbReference type="ChEBI" id="CHEBI:29985"/>
        <dbReference type="ChEBI" id="CHEBI:30616"/>
        <dbReference type="ChEBI" id="CHEBI:43474"/>
        <dbReference type="ChEBI" id="CHEBI:58359"/>
        <dbReference type="ChEBI" id="CHEBI:78515"/>
        <dbReference type="ChEBI" id="CHEBI:78516"/>
        <dbReference type="ChEBI" id="CHEBI:456216"/>
    </reaction>
</comment>
<feature type="domain" description="Asn/Gln amidotransferase" evidence="12">
    <location>
        <begin position="350"/>
        <end position="495"/>
    </location>
</feature>
<dbReference type="InterPro" id="IPR023168">
    <property type="entry name" value="GatB_Yqey_C_2"/>
</dbReference>
<dbReference type="Gene3D" id="1.10.10.410">
    <property type="match status" value="1"/>
</dbReference>
<dbReference type="PANTHER" id="PTHR11659">
    <property type="entry name" value="GLUTAMYL-TRNA GLN AMIDOTRANSFERASE SUBUNIT B MITOCHONDRIAL AND PROKARYOTIC PET112-RELATED"/>
    <property type="match status" value="1"/>
</dbReference>
<keyword evidence="7 11" id="KW-0648">Protein biosynthesis</keyword>
<dbReference type="EMBL" id="AP025516">
    <property type="protein sequence ID" value="BDD89100.1"/>
    <property type="molecule type" value="Genomic_DNA"/>
</dbReference>
<dbReference type="SMART" id="SM00845">
    <property type="entry name" value="GatB_Yqey"/>
    <property type="match status" value="1"/>
</dbReference>
<dbReference type="InterPro" id="IPR006075">
    <property type="entry name" value="Asn/Gln-tRNA_Trfase_suB/E_cat"/>
</dbReference>
<evidence type="ECO:0000313" key="14">
    <source>
        <dbReference type="Proteomes" id="UP000830055"/>
    </source>
</evidence>
<keyword evidence="14" id="KW-1185">Reference proteome</keyword>
<evidence type="ECO:0000256" key="6">
    <source>
        <dbReference type="ARBA" id="ARBA00022840"/>
    </source>
</evidence>
<dbReference type="SUPFAM" id="SSF55931">
    <property type="entry name" value="Glutamine synthetase/guanido kinase"/>
    <property type="match status" value="1"/>
</dbReference>
<dbReference type="Proteomes" id="UP000830055">
    <property type="component" value="Chromosome"/>
</dbReference>
<dbReference type="NCBIfam" id="TIGR00133">
    <property type="entry name" value="gatB"/>
    <property type="match status" value="1"/>
</dbReference>
<reference evidence="13 14" key="1">
    <citation type="submission" date="2022-01" db="EMBL/GenBank/DDBJ databases">
        <title>Desulfofustis limnae sp. nov., a novel mesophilic sulfate-reducing bacterium isolated from marsh soil.</title>
        <authorList>
            <person name="Watanabe M."/>
            <person name="Takahashi A."/>
            <person name="Kojima H."/>
            <person name="Fukui M."/>
        </authorList>
    </citation>
    <scope>NUCLEOTIDE SEQUENCE [LARGE SCALE GENOMIC DNA]</scope>
    <source>
        <strain evidence="13 14">PPLL</strain>
    </source>
</reference>
<name>A0ABM7WDS4_9BACT</name>
<dbReference type="InterPro" id="IPR018027">
    <property type="entry name" value="Asn/Gln_amidotransferase"/>
</dbReference>
<protein>
    <recommendedName>
        <fullName evidence="3 11">Aspartyl/glutamyl-tRNA(Asn/Gln) amidotransferase subunit B</fullName>
        <shortName evidence="11">Asp/Glu-ADT subunit B</shortName>
        <ecNumber evidence="11">6.3.5.-</ecNumber>
    </recommendedName>
</protein>
<dbReference type="InterPro" id="IPR004413">
    <property type="entry name" value="GatB"/>
</dbReference>
<evidence type="ECO:0000256" key="3">
    <source>
        <dbReference type="ARBA" id="ARBA00016923"/>
    </source>
</evidence>
<dbReference type="PANTHER" id="PTHR11659:SF0">
    <property type="entry name" value="GLUTAMYL-TRNA(GLN) AMIDOTRANSFERASE SUBUNIT B, MITOCHONDRIAL"/>
    <property type="match status" value="1"/>
</dbReference>
<dbReference type="InterPro" id="IPR003789">
    <property type="entry name" value="Asn/Gln_tRNA_amidoTrase-B-like"/>
</dbReference>
<dbReference type="NCBIfam" id="NF004015">
    <property type="entry name" value="PRK05477.1-5"/>
    <property type="match status" value="1"/>
</dbReference>
<dbReference type="NCBIfam" id="NF004014">
    <property type="entry name" value="PRK05477.1-4"/>
    <property type="match status" value="1"/>
</dbReference>